<evidence type="ECO:0000256" key="1">
    <source>
        <dbReference type="SAM" id="Phobius"/>
    </source>
</evidence>
<dbReference type="Proteomes" id="UP000050497">
    <property type="component" value="Unassembled WGS sequence"/>
</dbReference>
<keyword evidence="1" id="KW-1133">Transmembrane helix</keyword>
<dbReference type="Gene3D" id="3.10.620.30">
    <property type="match status" value="1"/>
</dbReference>
<evidence type="ECO:0000313" key="4">
    <source>
        <dbReference type="Proteomes" id="UP000050497"/>
    </source>
</evidence>
<name>A0A0P7YCA3_9HYPH</name>
<reference evidence="3 5" key="2">
    <citation type="submission" date="2016-08" db="EMBL/GenBank/DDBJ databases">
        <authorList>
            <person name="Varghese N."/>
            <person name="Submissions Spin"/>
        </authorList>
    </citation>
    <scope>NUCLEOTIDE SEQUENCE [LARGE SCALE GENOMIC DNA]</scope>
    <source>
        <strain evidence="3 5">HL-109</strain>
    </source>
</reference>
<feature type="transmembrane region" description="Helical" evidence="1">
    <location>
        <begin position="26"/>
        <end position="43"/>
    </location>
</feature>
<evidence type="ECO:0000313" key="2">
    <source>
        <dbReference type="EMBL" id="KPQ11710.1"/>
    </source>
</evidence>
<dbReference type="EMBL" id="LJSX01000006">
    <property type="protein sequence ID" value="KPQ11710.1"/>
    <property type="molecule type" value="Genomic_DNA"/>
</dbReference>
<accession>A0A0P7YCA3</accession>
<keyword evidence="5" id="KW-1185">Reference proteome</keyword>
<dbReference type="PANTHER" id="PTHR39327:SF1">
    <property type="entry name" value="BLR5470 PROTEIN"/>
    <property type="match status" value="1"/>
</dbReference>
<organism evidence="2 4">
    <name type="scientific">Saliniramus fredricksonii</name>
    <dbReference type="NCBI Taxonomy" id="1653334"/>
    <lineage>
        <taxon>Bacteria</taxon>
        <taxon>Pseudomonadati</taxon>
        <taxon>Pseudomonadota</taxon>
        <taxon>Alphaproteobacteria</taxon>
        <taxon>Hyphomicrobiales</taxon>
        <taxon>Salinarimonadaceae</taxon>
        <taxon>Saliniramus</taxon>
    </lineage>
</organism>
<evidence type="ECO:0000313" key="3">
    <source>
        <dbReference type="EMBL" id="SCC80205.1"/>
    </source>
</evidence>
<comment type="caution">
    <text evidence="2">The sequence shown here is derived from an EMBL/GenBank/DDBJ whole genome shotgun (WGS) entry which is preliminary data.</text>
</comment>
<dbReference type="Proteomes" id="UP000182800">
    <property type="component" value="Unassembled WGS sequence"/>
</dbReference>
<keyword evidence="1" id="KW-0812">Transmembrane</keyword>
<dbReference type="Pfam" id="PF06035">
    <property type="entry name" value="Peptidase_C93"/>
    <property type="match status" value="1"/>
</dbReference>
<dbReference type="AlphaFoldDB" id="A0A0P7YCA3"/>
<gene>
    <name evidence="3" type="ORF">GA0071312_1351</name>
    <name evidence="2" type="ORF">HLUCCO17_05850</name>
</gene>
<dbReference type="InterPro" id="IPR010319">
    <property type="entry name" value="Transglutaminase-like_Cys_pept"/>
</dbReference>
<sequence length="236" mass="26222">MRDHQARDVAAEVVPARTSGGRERSLRFGMIAGAIMLAMMTMLDAAPAQAQQYATVPERVTPLEAVGDARPIPAWRVFCQRHPLECAVDPREAGHVTLTPQIWALITRVNREVNAAIAPMTDMEQWGTADSWDFPEAGYGDCEDYQLLKRRRLADAGLPRRAMRMNVVLDTRNEGHAVLEVRTDRGVFILDNVTDAVLPWDETPYVYIKREGRDDARWVSLGGVAASPTAVAGTRR</sequence>
<dbReference type="STRING" id="1653334.GA0071312_1351"/>
<dbReference type="PANTHER" id="PTHR39327">
    <property type="match status" value="1"/>
</dbReference>
<reference evidence="2 4" key="1">
    <citation type="submission" date="2015-09" db="EMBL/GenBank/DDBJ databases">
        <title>Identification and resolution of microdiversity through metagenomic sequencing of parallel consortia.</title>
        <authorList>
            <person name="Nelson W.C."/>
            <person name="Romine M.F."/>
            <person name="Lindemann S.R."/>
        </authorList>
    </citation>
    <scope>NUCLEOTIDE SEQUENCE [LARGE SCALE GENOMIC DNA]</scope>
    <source>
        <strain evidence="2">HL-109</strain>
    </source>
</reference>
<keyword evidence="1" id="KW-0472">Membrane</keyword>
<dbReference type="EMBL" id="FMBM01000002">
    <property type="protein sequence ID" value="SCC80205.1"/>
    <property type="molecule type" value="Genomic_DNA"/>
</dbReference>
<evidence type="ECO:0000313" key="5">
    <source>
        <dbReference type="Proteomes" id="UP000182800"/>
    </source>
</evidence>
<protein>
    <submittedName>
        <fullName evidence="3">Predicted transglutaminase-like cysteine proteinase</fullName>
    </submittedName>
    <submittedName>
        <fullName evidence="2">Putative periplasmic protein</fullName>
    </submittedName>
</protein>
<dbReference type="RefSeq" id="WP_238947145.1">
    <property type="nucleotide sequence ID" value="NZ_FMBM01000002.1"/>
</dbReference>
<proteinExistence type="predicted"/>
<dbReference type="PATRIC" id="fig|1653334.4.peg.2239"/>